<feature type="transmembrane region" description="Helical" evidence="2">
    <location>
        <begin position="12"/>
        <end position="31"/>
    </location>
</feature>
<keyword evidence="2" id="KW-0472">Membrane</keyword>
<evidence type="ECO:0000313" key="4">
    <source>
        <dbReference type="Proteomes" id="UP000053342"/>
    </source>
</evidence>
<dbReference type="HOGENOM" id="CLU_043418_1_1_1"/>
<dbReference type="AlphaFoldDB" id="A0A0D2DWH6"/>
<feature type="transmembrane region" description="Helical" evidence="2">
    <location>
        <begin position="66"/>
        <end position="85"/>
    </location>
</feature>
<dbReference type="VEuPathDB" id="FungiDB:PV06_00130"/>
<protein>
    <submittedName>
        <fullName evidence="3">Uncharacterized protein</fullName>
    </submittedName>
</protein>
<feature type="transmembrane region" description="Helical" evidence="2">
    <location>
        <begin position="106"/>
        <end position="126"/>
    </location>
</feature>
<evidence type="ECO:0000313" key="3">
    <source>
        <dbReference type="EMBL" id="KIW47433.1"/>
    </source>
</evidence>
<dbReference type="GeneID" id="27352204"/>
<dbReference type="Proteomes" id="UP000053342">
    <property type="component" value="Unassembled WGS sequence"/>
</dbReference>
<keyword evidence="2" id="KW-0812">Transmembrane</keyword>
<dbReference type="GO" id="GO:0016020">
    <property type="term" value="C:membrane"/>
    <property type="evidence" value="ECO:0007669"/>
    <property type="project" value="TreeGrafter"/>
</dbReference>
<dbReference type="OrthoDB" id="67965at2759"/>
<sequence>MAVHHVLDDYYLAITFLVTVGYQLLGFSIAYTCQFDKLTDFAGGTNFIILCVLTLSLSATHTARQILTALCLAAWAARLSGFLLFRILKTGSDTRFDDKRSRFFPFLGFWTFQALWVWTVSLPVTILNSPRVTAYAAPTFGTAADIAGVIMFAVGFLVEAVADVQKYRFRCDPDNKGATCDVGLFSWSRHPNYFGEIVVQFAIFTMAISPSAYGHVPSGSGAYAAQYASLLGALFLTLLLLFVSGLTLQERPGAKKKFEKDGPKGDGWTRHKAWLDTTSILIPLPPGIWVRLPTAIKRTVGFEWPMYVFDPEKHVDQASVRRQRQEEGEDEEEARGREESQDGLVNHNRHR</sequence>
<accession>A0A0D2DWH6</accession>
<feature type="region of interest" description="Disordered" evidence="1">
    <location>
        <begin position="317"/>
        <end position="351"/>
    </location>
</feature>
<evidence type="ECO:0000256" key="1">
    <source>
        <dbReference type="SAM" id="MobiDB-lite"/>
    </source>
</evidence>
<organism evidence="3 4">
    <name type="scientific">Exophiala oligosperma</name>
    <dbReference type="NCBI Taxonomy" id="215243"/>
    <lineage>
        <taxon>Eukaryota</taxon>
        <taxon>Fungi</taxon>
        <taxon>Dikarya</taxon>
        <taxon>Ascomycota</taxon>
        <taxon>Pezizomycotina</taxon>
        <taxon>Eurotiomycetes</taxon>
        <taxon>Chaetothyriomycetidae</taxon>
        <taxon>Chaetothyriales</taxon>
        <taxon>Herpotrichiellaceae</taxon>
        <taxon>Exophiala</taxon>
    </lineage>
</organism>
<feature type="transmembrane region" description="Helical" evidence="2">
    <location>
        <begin position="193"/>
        <end position="213"/>
    </location>
</feature>
<dbReference type="STRING" id="215243.A0A0D2DWH6"/>
<dbReference type="RefSeq" id="XP_016267649.1">
    <property type="nucleotide sequence ID" value="XM_016400596.1"/>
</dbReference>
<name>A0A0D2DWH6_9EURO</name>
<keyword evidence="4" id="KW-1185">Reference proteome</keyword>
<keyword evidence="2" id="KW-1133">Transmembrane helix</keyword>
<dbReference type="PROSITE" id="PS50244">
    <property type="entry name" value="S5A_REDUCTASE"/>
    <property type="match status" value="1"/>
</dbReference>
<dbReference type="EMBL" id="KN847332">
    <property type="protein sequence ID" value="KIW47433.1"/>
    <property type="molecule type" value="Genomic_DNA"/>
</dbReference>
<dbReference type="InterPro" id="IPR010721">
    <property type="entry name" value="UstE-like"/>
</dbReference>
<feature type="transmembrane region" description="Helical" evidence="2">
    <location>
        <begin position="225"/>
        <end position="248"/>
    </location>
</feature>
<evidence type="ECO:0000256" key="2">
    <source>
        <dbReference type="SAM" id="Phobius"/>
    </source>
</evidence>
<feature type="transmembrane region" description="Helical" evidence="2">
    <location>
        <begin position="38"/>
        <end position="60"/>
    </location>
</feature>
<dbReference type="PANTHER" id="PTHR32251:SF15">
    <property type="entry name" value="3-OXO-5-ALPHA-STEROID 4-DEHYDROGENASE (DUF1295)"/>
    <property type="match status" value="1"/>
</dbReference>
<gene>
    <name evidence="3" type="ORF">PV06_00130</name>
</gene>
<dbReference type="Gene3D" id="1.20.120.1630">
    <property type="match status" value="1"/>
</dbReference>
<dbReference type="PANTHER" id="PTHR32251">
    <property type="entry name" value="3-OXO-5-ALPHA-STEROID 4-DEHYDROGENASE"/>
    <property type="match status" value="1"/>
</dbReference>
<proteinExistence type="predicted"/>
<dbReference type="Pfam" id="PF06966">
    <property type="entry name" value="DUF1295"/>
    <property type="match status" value="1"/>
</dbReference>
<feature type="transmembrane region" description="Helical" evidence="2">
    <location>
        <begin position="132"/>
        <end position="158"/>
    </location>
</feature>
<reference evidence="3 4" key="1">
    <citation type="submission" date="2015-01" db="EMBL/GenBank/DDBJ databases">
        <title>The Genome Sequence of Exophiala oligosperma CBS72588.</title>
        <authorList>
            <consortium name="The Broad Institute Genomics Platform"/>
            <person name="Cuomo C."/>
            <person name="de Hoog S."/>
            <person name="Gorbushina A."/>
            <person name="Stielow B."/>
            <person name="Teixiera M."/>
            <person name="Abouelleil A."/>
            <person name="Chapman S.B."/>
            <person name="Priest M."/>
            <person name="Young S.K."/>
            <person name="Wortman J."/>
            <person name="Nusbaum C."/>
            <person name="Birren B."/>
        </authorList>
    </citation>
    <scope>NUCLEOTIDE SEQUENCE [LARGE SCALE GENOMIC DNA]</scope>
    <source>
        <strain evidence="3 4">CBS 72588</strain>
    </source>
</reference>